<dbReference type="AlphaFoldDB" id="A0A378WDB8"/>
<gene>
    <name evidence="1" type="ORF">NCTC1542_06983</name>
</gene>
<organism evidence="1 2">
    <name type="scientific">Mycolicibacterium fortuitum</name>
    <name type="common">Mycobacterium fortuitum</name>
    <dbReference type="NCBI Taxonomy" id="1766"/>
    <lineage>
        <taxon>Bacteria</taxon>
        <taxon>Bacillati</taxon>
        <taxon>Actinomycetota</taxon>
        <taxon>Actinomycetes</taxon>
        <taxon>Mycobacteriales</taxon>
        <taxon>Mycobacteriaceae</taxon>
        <taxon>Mycolicibacterium</taxon>
    </lineage>
</organism>
<dbReference type="Proteomes" id="UP000255389">
    <property type="component" value="Unassembled WGS sequence"/>
</dbReference>
<reference evidence="1 2" key="1">
    <citation type="submission" date="2018-06" db="EMBL/GenBank/DDBJ databases">
        <authorList>
            <consortium name="Pathogen Informatics"/>
            <person name="Doyle S."/>
        </authorList>
    </citation>
    <scope>NUCLEOTIDE SEQUENCE [LARGE SCALE GENOMIC DNA]</scope>
    <source>
        <strain evidence="1 2">NCTC1542</strain>
    </source>
</reference>
<proteinExistence type="predicted"/>
<dbReference type="EMBL" id="UGQY01000006">
    <property type="protein sequence ID" value="SUA31628.1"/>
    <property type="molecule type" value="Genomic_DNA"/>
</dbReference>
<name>A0A378WDB8_MYCFO</name>
<evidence type="ECO:0000313" key="1">
    <source>
        <dbReference type="EMBL" id="SUA31628.1"/>
    </source>
</evidence>
<protein>
    <submittedName>
        <fullName evidence="1">Transcriptional regulator</fullName>
    </submittedName>
</protein>
<evidence type="ECO:0000313" key="2">
    <source>
        <dbReference type="Proteomes" id="UP000255389"/>
    </source>
</evidence>
<accession>A0A378WDB8</accession>
<sequence length="169" mass="18555">MFRYEVRTLASLPWPAGLGKDDYPGLRRAMRDLFKVECDNSAVHERAFAADAHYREVVDHWLSKASWSPSVVEVVSGATAFAHGVGCLGQAIEQGDWIDSARTHCDDRGIAHGARWDGGLFVAGDYLLSPITVCDESKAIDDGRHRLAYLRLREADGSGPSEILVKVSL</sequence>